<organism evidence="1 2">
    <name type="scientific">Araneus ventricosus</name>
    <name type="common">Orbweaver spider</name>
    <name type="synonym">Epeira ventricosa</name>
    <dbReference type="NCBI Taxonomy" id="182803"/>
    <lineage>
        <taxon>Eukaryota</taxon>
        <taxon>Metazoa</taxon>
        <taxon>Ecdysozoa</taxon>
        <taxon>Arthropoda</taxon>
        <taxon>Chelicerata</taxon>
        <taxon>Arachnida</taxon>
        <taxon>Araneae</taxon>
        <taxon>Araneomorphae</taxon>
        <taxon>Entelegynae</taxon>
        <taxon>Araneoidea</taxon>
        <taxon>Araneidae</taxon>
        <taxon>Araneus</taxon>
    </lineage>
</organism>
<name>A0A4Y2BLQ4_ARAVE</name>
<keyword evidence="2" id="KW-1185">Reference proteome</keyword>
<dbReference type="AlphaFoldDB" id="A0A4Y2BLQ4"/>
<accession>A0A4Y2BLQ4</accession>
<sequence>MVSSLGLLRPRWPSGKVSTPGPEGRRFEIRFHRRSAVHGARCTPNHTQWPNVLPLVWRGSLERECQLRRRPRHLTAVQNYEPSQGSEKLSRWGGPFFSTIVIARLFLVVTSVLVVDDTGNDFIVLQYLIDRVIDIKFEPVLNVFLVAFFKF</sequence>
<evidence type="ECO:0000313" key="1">
    <source>
        <dbReference type="EMBL" id="GBL92637.1"/>
    </source>
</evidence>
<gene>
    <name evidence="1" type="ORF">AVEN_123807_1</name>
</gene>
<proteinExistence type="predicted"/>
<reference evidence="1 2" key="1">
    <citation type="journal article" date="2019" name="Sci. Rep.">
        <title>Orb-weaving spider Araneus ventricosus genome elucidates the spidroin gene catalogue.</title>
        <authorList>
            <person name="Kono N."/>
            <person name="Nakamura H."/>
            <person name="Ohtoshi R."/>
            <person name="Moran D.A.P."/>
            <person name="Shinohara A."/>
            <person name="Yoshida Y."/>
            <person name="Fujiwara M."/>
            <person name="Mori M."/>
            <person name="Tomita M."/>
            <person name="Arakawa K."/>
        </authorList>
    </citation>
    <scope>NUCLEOTIDE SEQUENCE [LARGE SCALE GENOMIC DNA]</scope>
</reference>
<evidence type="ECO:0000313" key="2">
    <source>
        <dbReference type="Proteomes" id="UP000499080"/>
    </source>
</evidence>
<dbReference type="EMBL" id="BGPR01000087">
    <property type="protein sequence ID" value="GBL92637.1"/>
    <property type="molecule type" value="Genomic_DNA"/>
</dbReference>
<dbReference type="Proteomes" id="UP000499080">
    <property type="component" value="Unassembled WGS sequence"/>
</dbReference>
<protein>
    <submittedName>
        <fullName evidence="1">Uncharacterized protein</fullName>
    </submittedName>
</protein>
<comment type="caution">
    <text evidence="1">The sequence shown here is derived from an EMBL/GenBank/DDBJ whole genome shotgun (WGS) entry which is preliminary data.</text>
</comment>